<name>A0AA38F2H3_TAXCH</name>
<dbReference type="Proteomes" id="UP000824469">
    <property type="component" value="Unassembled WGS sequence"/>
</dbReference>
<sequence>MEGMWRSAMDIDGEQGVDIEAAVKQMRLDPKHSLRCTNVFDMSINLVGATILSDVVGTYLLHEHHNNIEAILLDLGKLNNFHFNMLLEGLRTLHKGLSKEAKKPISHRRFISDSESDENVEIMKRKTRLDD</sequence>
<dbReference type="AlphaFoldDB" id="A0AA38F2H3"/>
<reference evidence="1 2" key="1">
    <citation type="journal article" date="2021" name="Nat. Plants">
        <title>The Taxus genome provides insights into paclitaxel biosynthesis.</title>
        <authorList>
            <person name="Xiong X."/>
            <person name="Gou J."/>
            <person name="Liao Q."/>
            <person name="Li Y."/>
            <person name="Zhou Q."/>
            <person name="Bi G."/>
            <person name="Li C."/>
            <person name="Du R."/>
            <person name="Wang X."/>
            <person name="Sun T."/>
            <person name="Guo L."/>
            <person name="Liang H."/>
            <person name="Lu P."/>
            <person name="Wu Y."/>
            <person name="Zhang Z."/>
            <person name="Ro D.K."/>
            <person name="Shang Y."/>
            <person name="Huang S."/>
            <person name="Yan J."/>
        </authorList>
    </citation>
    <scope>NUCLEOTIDE SEQUENCE [LARGE SCALE GENOMIC DNA]</scope>
    <source>
        <strain evidence="1">Ta-2019</strain>
    </source>
</reference>
<feature type="non-terminal residue" evidence="1">
    <location>
        <position position="131"/>
    </location>
</feature>
<evidence type="ECO:0000313" key="2">
    <source>
        <dbReference type="Proteomes" id="UP000824469"/>
    </source>
</evidence>
<comment type="caution">
    <text evidence="1">The sequence shown here is derived from an EMBL/GenBank/DDBJ whole genome shotgun (WGS) entry which is preliminary data.</text>
</comment>
<organism evidence="1 2">
    <name type="scientific">Taxus chinensis</name>
    <name type="common">Chinese yew</name>
    <name type="synonym">Taxus wallichiana var. chinensis</name>
    <dbReference type="NCBI Taxonomy" id="29808"/>
    <lineage>
        <taxon>Eukaryota</taxon>
        <taxon>Viridiplantae</taxon>
        <taxon>Streptophyta</taxon>
        <taxon>Embryophyta</taxon>
        <taxon>Tracheophyta</taxon>
        <taxon>Spermatophyta</taxon>
        <taxon>Pinopsida</taxon>
        <taxon>Pinidae</taxon>
        <taxon>Conifers II</taxon>
        <taxon>Cupressales</taxon>
        <taxon>Taxaceae</taxon>
        <taxon>Taxus</taxon>
    </lineage>
</organism>
<keyword evidence="2" id="KW-1185">Reference proteome</keyword>
<accession>A0AA38F2H3</accession>
<dbReference type="EMBL" id="JAHRHJ020003813">
    <property type="protein sequence ID" value="KAH9287620.1"/>
    <property type="molecule type" value="Genomic_DNA"/>
</dbReference>
<gene>
    <name evidence="1" type="ORF">KI387_031737</name>
</gene>
<proteinExistence type="predicted"/>
<evidence type="ECO:0000313" key="1">
    <source>
        <dbReference type="EMBL" id="KAH9287620.1"/>
    </source>
</evidence>
<protein>
    <submittedName>
        <fullName evidence="1">Uncharacterized protein</fullName>
    </submittedName>
</protein>